<keyword evidence="3" id="KW-1185">Reference proteome</keyword>
<evidence type="ECO:0000256" key="1">
    <source>
        <dbReference type="SAM" id="SignalP"/>
    </source>
</evidence>
<organism evidence="2 3">
    <name type="scientific">Deinococcus yavapaiensis KR-236</name>
    <dbReference type="NCBI Taxonomy" id="694435"/>
    <lineage>
        <taxon>Bacteria</taxon>
        <taxon>Thermotogati</taxon>
        <taxon>Deinococcota</taxon>
        <taxon>Deinococci</taxon>
        <taxon>Deinococcales</taxon>
        <taxon>Deinococcaceae</taxon>
        <taxon>Deinococcus</taxon>
    </lineage>
</organism>
<protein>
    <recommendedName>
        <fullName evidence="4">Glycosyl hydrolase family 10</fullName>
    </recommendedName>
</protein>
<gene>
    <name evidence="2" type="ORF">DES52_105211</name>
</gene>
<dbReference type="AlphaFoldDB" id="A0A318SBJ5"/>
<evidence type="ECO:0000313" key="3">
    <source>
        <dbReference type="Proteomes" id="UP000248326"/>
    </source>
</evidence>
<dbReference type="Gene3D" id="3.20.20.80">
    <property type="entry name" value="Glycosidases"/>
    <property type="match status" value="1"/>
</dbReference>
<keyword evidence="1" id="KW-0732">Signal</keyword>
<evidence type="ECO:0008006" key="4">
    <source>
        <dbReference type="Google" id="ProtNLM"/>
    </source>
</evidence>
<accession>A0A318SBJ5</accession>
<dbReference type="OrthoDB" id="9760892at2"/>
<dbReference type="RefSeq" id="WP_110886334.1">
    <property type="nucleotide sequence ID" value="NZ_QJSX01000005.1"/>
</dbReference>
<dbReference type="PANTHER" id="PTHR43405">
    <property type="entry name" value="GLYCOSYL HYDROLASE DIGH"/>
    <property type="match status" value="1"/>
</dbReference>
<feature type="signal peptide" evidence="1">
    <location>
        <begin position="1"/>
        <end position="19"/>
    </location>
</feature>
<sequence length="320" mass="35478">MRFLALTALLLSAASARTALWLRPPSTPDALERTLVAAKAAGFTDVLLEGFYHGRTIWRSAVAPMKTSYDALDVAARVSRREGLNLSVWMETLYWRPAAKFGVPVTPLWSDGLATRTADGRDSLAVSDLGFVDPAEPRVGEVLEALVRELTARDANVGLHLDYLRYPREADFGFSAGNFAAFTRRTGKDARAIRKFDDGGNVTSDWHAWSDVRRDAVTSLANRLITAYRDAGGRSLVSAAVFSGSDPLQDWGSWRGLDVAMPMFYLPWPSLYPVALLPWPRSENVWPGVQDRADVPLERQLEIVRRQGFPNVAVFGWTPR</sequence>
<dbReference type="PANTHER" id="PTHR43405:SF1">
    <property type="entry name" value="GLYCOSYL HYDROLASE DIGH"/>
    <property type="match status" value="1"/>
</dbReference>
<proteinExistence type="predicted"/>
<evidence type="ECO:0000313" key="2">
    <source>
        <dbReference type="EMBL" id="PYE54571.1"/>
    </source>
</evidence>
<dbReference type="Proteomes" id="UP000248326">
    <property type="component" value="Unassembled WGS sequence"/>
</dbReference>
<reference evidence="2 3" key="1">
    <citation type="submission" date="2018-06" db="EMBL/GenBank/DDBJ databases">
        <title>Genomic Encyclopedia of Type Strains, Phase IV (KMG-IV): sequencing the most valuable type-strain genomes for metagenomic binning, comparative biology and taxonomic classification.</title>
        <authorList>
            <person name="Goeker M."/>
        </authorList>
    </citation>
    <scope>NUCLEOTIDE SEQUENCE [LARGE SCALE GENOMIC DNA]</scope>
    <source>
        <strain evidence="2 3">DSM 18048</strain>
    </source>
</reference>
<feature type="chain" id="PRO_5016381281" description="Glycosyl hydrolase family 10" evidence="1">
    <location>
        <begin position="20"/>
        <end position="320"/>
    </location>
</feature>
<dbReference type="EMBL" id="QJSX01000005">
    <property type="protein sequence ID" value="PYE54571.1"/>
    <property type="molecule type" value="Genomic_DNA"/>
</dbReference>
<dbReference type="InterPro" id="IPR052177">
    <property type="entry name" value="Divisome_Glycosyl_Hydrolase"/>
</dbReference>
<name>A0A318SBJ5_9DEIO</name>
<comment type="caution">
    <text evidence="2">The sequence shown here is derived from an EMBL/GenBank/DDBJ whole genome shotgun (WGS) entry which is preliminary data.</text>
</comment>